<dbReference type="Gene3D" id="1.10.1380.10">
    <property type="entry name" value="Neutral endopeptidase , domain2"/>
    <property type="match status" value="1"/>
</dbReference>
<keyword evidence="7" id="KW-1185">Reference proteome</keyword>
<dbReference type="InterPro" id="IPR024079">
    <property type="entry name" value="MetalloPept_cat_dom_sf"/>
</dbReference>
<evidence type="ECO:0000256" key="3">
    <source>
        <dbReference type="SAM" id="SignalP"/>
    </source>
</evidence>
<dbReference type="EMBL" id="JAVFWL010000002">
    <property type="protein sequence ID" value="KAK6736897.1"/>
    <property type="molecule type" value="Genomic_DNA"/>
</dbReference>
<evidence type="ECO:0000259" key="5">
    <source>
        <dbReference type="Pfam" id="PF10277"/>
    </source>
</evidence>
<keyword evidence="2" id="KW-1133">Transmembrane helix</keyword>
<evidence type="ECO:0000256" key="2">
    <source>
        <dbReference type="SAM" id="Phobius"/>
    </source>
</evidence>
<evidence type="ECO:0000256" key="1">
    <source>
        <dbReference type="ARBA" id="ARBA00007357"/>
    </source>
</evidence>
<dbReference type="InterPro" id="IPR008753">
    <property type="entry name" value="Peptidase_M13_N"/>
</dbReference>
<evidence type="ECO:0000259" key="4">
    <source>
        <dbReference type="Pfam" id="PF05649"/>
    </source>
</evidence>
<dbReference type="PROSITE" id="PS51885">
    <property type="entry name" value="NEPRILYSIN"/>
    <property type="match status" value="1"/>
</dbReference>
<feature type="transmembrane region" description="Helical" evidence="2">
    <location>
        <begin position="667"/>
        <end position="687"/>
    </location>
</feature>
<dbReference type="Proteomes" id="UP001303046">
    <property type="component" value="Unassembled WGS sequence"/>
</dbReference>
<comment type="caution">
    <text evidence="6">The sequence shown here is derived from an EMBL/GenBank/DDBJ whole genome shotgun (WGS) entry which is preliminary data.</text>
</comment>
<dbReference type="InterPro" id="IPR042089">
    <property type="entry name" value="Peptidase_M13_dom_2"/>
</dbReference>
<keyword evidence="2" id="KW-0812">Transmembrane</keyword>
<evidence type="ECO:0000313" key="6">
    <source>
        <dbReference type="EMBL" id="KAK6736897.1"/>
    </source>
</evidence>
<dbReference type="InterPro" id="IPR039545">
    <property type="entry name" value="PGAP2"/>
</dbReference>
<feature type="domain" description="Peptidase M13 N-terminal" evidence="4">
    <location>
        <begin position="51"/>
        <end position="420"/>
    </location>
</feature>
<dbReference type="Gene3D" id="3.40.390.10">
    <property type="entry name" value="Collagenase (Catalytic Domain)"/>
    <property type="match status" value="1"/>
</dbReference>
<dbReference type="Pfam" id="PF10277">
    <property type="entry name" value="Frag1"/>
    <property type="match status" value="1"/>
</dbReference>
<dbReference type="PANTHER" id="PTHR12892:SF15">
    <property type="entry name" value="POST-GPI ATTACHMENT TO PROTEINS FACTOR 2-LIKE"/>
    <property type="match status" value="1"/>
</dbReference>
<dbReference type="InterPro" id="IPR000718">
    <property type="entry name" value="Peptidase_M13"/>
</dbReference>
<keyword evidence="2" id="KW-0472">Membrane</keyword>
<feature type="transmembrane region" description="Helical" evidence="2">
    <location>
        <begin position="593"/>
        <end position="617"/>
    </location>
</feature>
<feature type="transmembrane region" description="Helical" evidence="2">
    <location>
        <begin position="470"/>
        <end position="492"/>
    </location>
</feature>
<proteinExistence type="inferred from homology"/>
<accession>A0ABR1CEM8</accession>
<sequence>MRRLLILIPFSCSALRSSLSGEYNSTKYGTSAGYEIASDMLRTSINFSVDPCMDFFKFTCGNWLANHPIPRDKSRYSQFMNLSDKVAKEMREIFESKEMFGSNSMNTLKTVYTKCMNKKELNAIGSKKLIASIKNYGVWPILDGEHQWRVKDFDLTSLLVHISEMRGVDVFIKNYVTLDCWNTSRWLIKIDQGDLGLGDSTRDYYLDKEKHEEKISAYRKFLISKVALFLEDSNLPKSGTKIAEDVDEIIDFETNLAEILVPDEHRTNQSELCNLRRLNDLQTLMPLVDWRRYFHSVAPQVVHDYFASNPEIIIAEIDFMRRITKLLQLTDPRVITNYIYMRYSSAWARELGDRYEDISQCAPKEKKTPYYRARAASTIERSKINGLSSAVCLSKLKMFCSGGYHKMFVPKLFSPSANTAIGTFIVNCWVLDAEHKDQIRGNPCYRVLFSFKMTHLTNDGTVERMLKMRFIVCMGALLPGIGCYFCIAYTYIFQFNLIANFTQSDQCPGVHSMLPPVSYAIGIWEPQRYVWLFIMFLHCPLRMFFVILYRRAFRNAAPKSTAYRRVIYFYTKTMWSELFGLVAVSILDIKCNFVIHAIAYAIWIISFNFNMLFNTILHHFGGIRETSQKYEVIWRIKAFTFVTGLLLSLSTAVSYPLFLAYCIPQAYVAFSVAEYMLVGYNSFFYCLSYWEFPRCRLTLGVFDAPKKVRCATVPSTIAKVPL</sequence>
<evidence type="ECO:0008006" key="8">
    <source>
        <dbReference type="Google" id="ProtNLM"/>
    </source>
</evidence>
<keyword evidence="3" id="KW-0732">Signal</keyword>
<protein>
    <recommendedName>
        <fullName evidence="8">Peptidase M13 N-terminal domain-containing protein</fullName>
    </recommendedName>
</protein>
<feature type="transmembrane region" description="Helical" evidence="2">
    <location>
        <begin position="638"/>
        <end position="661"/>
    </location>
</feature>
<feature type="transmembrane region" description="Helical" evidence="2">
    <location>
        <begin position="569"/>
        <end position="587"/>
    </location>
</feature>
<feature type="domain" description="CWH43-like N-terminal" evidence="5">
    <location>
        <begin position="470"/>
        <end position="693"/>
    </location>
</feature>
<feature type="signal peptide" evidence="3">
    <location>
        <begin position="1"/>
        <end position="20"/>
    </location>
</feature>
<feature type="chain" id="PRO_5047285315" description="Peptidase M13 N-terminal domain-containing protein" evidence="3">
    <location>
        <begin position="21"/>
        <end position="722"/>
    </location>
</feature>
<reference evidence="6 7" key="1">
    <citation type="submission" date="2023-08" db="EMBL/GenBank/DDBJ databases">
        <title>A Necator americanus chromosomal reference genome.</title>
        <authorList>
            <person name="Ilik V."/>
            <person name="Petrzelkova K.J."/>
            <person name="Pardy F."/>
            <person name="Fuh T."/>
            <person name="Niatou-Singa F.S."/>
            <person name="Gouil Q."/>
            <person name="Baker L."/>
            <person name="Ritchie M.E."/>
            <person name="Jex A.R."/>
            <person name="Gazzola D."/>
            <person name="Li H."/>
            <person name="Toshio Fujiwara R."/>
            <person name="Zhan B."/>
            <person name="Aroian R.V."/>
            <person name="Pafco B."/>
            <person name="Schwarz E.M."/>
        </authorList>
    </citation>
    <scope>NUCLEOTIDE SEQUENCE [LARGE SCALE GENOMIC DNA]</scope>
    <source>
        <strain evidence="6 7">Aroian</strain>
        <tissue evidence="6">Whole animal</tissue>
    </source>
</reference>
<feature type="transmembrane region" description="Helical" evidence="2">
    <location>
        <begin position="412"/>
        <end position="431"/>
    </location>
</feature>
<dbReference type="SUPFAM" id="SSF55486">
    <property type="entry name" value="Metalloproteases ('zincins'), catalytic domain"/>
    <property type="match status" value="1"/>
</dbReference>
<dbReference type="Pfam" id="PF05649">
    <property type="entry name" value="Peptidase_M13_N"/>
    <property type="match status" value="1"/>
</dbReference>
<organism evidence="6 7">
    <name type="scientific">Necator americanus</name>
    <name type="common">Human hookworm</name>
    <dbReference type="NCBI Taxonomy" id="51031"/>
    <lineage>
        <taxon>Eukaryota</taxon>
        <taxon>Metazoa</taxon>
        <taxon>Ecdysozoa</taxon>
        <taxon>Nematoda</taxon>
        <taxon>Chromadorea</taxon>
        <taxon>Rhabditida</taxon>
        <taxon>Rhabditina</taxon>
        <taxon>Rhabditomorpha</taxon>
        <taxon>Strongyloidea</taxon>
        <taxon>Ancylostomatidae</taxon>
        <taxon>Bunostominae</taxon>
        <taxon>Necator</taxon>
    </lineage>
</organism>
<feature type="transmembrane region" description="Helical" evidence="2">
    <location>
        <begin position="529"/>
        <end position="549"/>
    </location>
</feature>
<name>A0ABR1CEM8_NECAM</name>
<dbReference type="InterPro" id="IPR019402">
    <property type="entry name" value="CWH43_N"/>
</dbReference>
<evidence type="ECO:0000313" key="7">
    <source>
        <dbReference type="Proteomes" id="UP001303046"/>
    </source>
</evidence>
<comment type="similarity">
    <text evidence="1">Belongs to the peptidase M13 family.</text>
</comment>
<dbReference type="PANTHER" id="PTHR12892">
    <property type="entry name" value="FGF RECEPTOR ACTIVATING PROTEIN 1"/>
    <property type="match status" value="1"/>
</dbReference>
<gene>
    <name evidence="6" type="primary">Necator_chrII.g7327</name>
    <name evidence="6" type="ORF">RB195_019534</name>
</gene>